<feature type="signal peptide" evidence="1">
    <location>
        <begin position="1"/>
        <end position="24"/>
    </location>
</feature>
<protein>
    <recommendedName>
        <fullName evidence="4">Secreted protein</fullName>
    </recommendedName>
</protein>
<keyword evidence="1" id="KW-0732">Signal</keyword>
<dbReference type="Proteomes" id="UP001362999">
    <property type="component" value="Unassembled WGS sequence"/>
</dbReference>
<gene>
    <name evidence="2" type="ORF">R3P38DRAFT_2881335</name>
</gene>
<accession>A0AAW0D1N1</accession>
<reference evidence="2 3" key="1">
    <citation type="journal article" date="2024" name="J Genomics">
        <title>Draft genome sequencing and assembly of Favolaschia claudopus CIRM-BRFM 2984 isolated from oak limbs.</title>
        <authorList>
            <person name="Navarro D."/>
            <person name="Drula E."/>
            <person name="Chaduli D."/>
            <person name="Cazenave R."/>
            <person name="Ahrendt S."/>
            <person name="Wang J."/>
            <person name="Lipzen A."/>
            <person name="Daum C."/>
            <person name="Barry K."/>
            <person name="Grigoriev I.V."/>
            <person name="Favel A."/>
            <person name="Rosso M.N."/>
            <person name="Martin F."/>
        </authorList>
    </citation>
    <scope>NUCLEOTIDE SEQUENCE [LARGE SCALE GENOMIC DNA]</scope>
    <source>
        <strain evidence="2 3">CIRM-BRFM 2984</strain>
    </source>
</reference>
<keyword evidence="3" id="KW-1185">Reference proteome</keyword>
<comment type="caution">
    <text evidence="2">The sequence shown here is derived from an EMBL/GenBank/DDBJ whole genome shotgun (WGS) entry which is preliminary data.</text>
</comment>
<name>A0AAW0D1N1_9AGAR</name>
<dbReference type="EMBL" id="JAWWNJ010000011">
    <property type="protein sequence ID" value="KAK7044868.1"/>
    <property type="molecule type" value="Genomic_DNA"/>
</dbReference>
<sequence length="77" mass="8907">MLVFEIHFRYTALCFLILVECASGLGKRSLSPRLCSESRAPVYFLVSTIYYTGTSTRFRCRTYSARISIISWPWNEA</sequence>
<proteinExistence type="predicted"/>
<evidence type="ECO:0000256" key="1">
    <source>
        <dbReference type="SAM" id="SignalP"/>
    </source>
</evidence>
<evidence type="ECO:0008006" key="4">
    <source>
        <dbReference type="Google" id="ProtNLM"/>
    </source>
</evidence>
<evidence type="ECO:0000313" key="3">
    <source>
        <dbReference type="Proteomes" id="UP001362999"/>
    </source>
</evidence>
<organism evidence="2 3">
    <name type="scientific">Favolaschia claudopus</name>
    <dbReference type="NCBI Taxonomy" id="2862362"/>
    <lineage>
        <taxon>Eukaryota</taxon>
        <taxon>Fungi</taxon>
        <taxon>Dikarya</taxon>
        <taxon>Basidiomycota</taxon>
        <taxon>Agaricomycotina</taxon>
        <taxon>Agaricomycetes</taxon>
        <taxon>Agaricomycetidae</taxon>
        <taxon>Agaricales</taxon>
        <taxon>Marasmiineae</taxon>
        <taxon>Mycenaceae</taxon>
        <taxon>Favolaschia</taxon>
    </lineage>
</organism>
<evidence type="ECO:0000313" key="2">
    <source>
        <dbReference type="EMBL" id="KAK7044868.1"/>
    </source>
</evidence>
<dbReference type="AlphaFoldDB" id="A0AAW0D1N1"/>
<feature type="chain" id="PRO_5043429664" description="Secreted protein" evidence="1">
    <location>
        <begin position="25"/>
        <end position="77"/>
    </location>
</feature>